<reference evidence="1" key="1">
    <citation type="submission" date="2016-12" db="EMBL/GenBank/DDBJ databases">
        <title>The genomes of Aspergillus section Nigri reveals drivers in fungal speciation.</title>
        <authorList>
            <consortium name="DOE Joint Genome Institute"/>
            <person name="Vesth T.C."/>
            <person name="Nybo J."/>
            <person name="Theobald S."/>
            <person name="Brandl J."/>
            <person name="Frisvad J.C."/>
            <person name="Nielsen K.F."/>
            <person name="Lyhne E.K."/>
            <person name="Kogle M.E."/>
            <person name="Kuo A."/>
            <person name="Riley R."/>
            <person name="Clum A."/>
            <person name="Nolan M."/>
            <person name="Lipzen A."/>
            <person name="Salamov A."/>
            <person name="Henrissat B."/>
            <person name="Wiebenga A."/>
            <person name="De Vries R.P."/>
            <person name="Grigoriev I.V."/>
            <person name="Mortensen U.H."/>
            <person name="Andersen M.R."/>
            <person name="Baker S.E."/>
        </authorList>
    </citation>
    <scope>NUCLEOTIDE SEQUENCE [LARGE SCALE GENOMIC DNA]</scope>
    <source>
        <strain evidence="1">CBS 113365</strain>
    </source>
</reference>
<dbReference type="Proteomes" id="UP000248405">
    <property type="component" value="Unassembled WGS sequence"/>
</dbReference>
<dbReference type="AlphaFoldDB" id="A0A319CF84"/>
<keyword evidence="2" id="KW-1185">Reference proteome</keyword>
<accession>A0A319CF84</accession>
<evidence type="ECO:0000313" key="2">
    <source>
        <dbReference type="Proteomes" id="UP000248405"/>
    </source>
</evidence>
<organism evidence="1 2">
    <name type="scientific">Aspergillus vadensis (strain CBS 113365 / IMI 142717 / IBT 24658)</name>
    <dbReference type="NCBI Taxonomy" id="1448311"/>
    <lineage>
        <taxon>Eukaryota</taxon>
        <taxon>Fungi</taxon>
        <taxon>Dikarya</taxon>
        <taxon>Ascomycota</taxon>
        <taxon>Pezizomycotina</taxon>
        <taxon>Eurotiomycetes</taxon>
        <taxon>Eurotiomycetidae</taxon>
        <taxon>Eurotiales</taxon>
        <taxon>Aspergillaceae</taxon>
        <taxon>Aspergillus</taxon>
        <taxon>Aspergillus subgen. Circumdati</taxon>
    </lineage>
</organism>
<dbReference type="EMBL" id="KZ821631">
    <property type="protein sequence ID" value="PYH67012.1"/>
    <property type="molecule type" value="Genomic_DNA"/>
</dbReference>
<sequence length="164" mass="17643">MSPPIVHHSAAPIPQPTPLLELNSSLLSDDDDSTSNSSASVIQCPCCASPDIPDLATLAETIPGQELSMSTSLEDRFLNTLMIQSGAESAAEVVAIVPQDWLATGNWSLINLLCHRAFAAVRHQAAIRNFGVYYYRDFGAGDTLTAVSRTVVRGRLTWLETTVT</sequence>
<evidence type="ECO:0000313" key="1">
    <source>
        <dbReference type="EMBL" id="PYH67012.1"/>
    </source>
</evidence>
<name>A0A319CF84_ASPVC</name>
<dbReference type="RefSeq" id="XP_025560806.1">
    <property type="nucleotide sequence ID" value="XM_025708969.1"/>
</dbReference>
<gene>
    <name evidence="1" type="ORF">BO88DRAFT_427224</name>
</gene>
<protein>
    <submittedName>
        <fullName evidence="1">Uncharacterized protein</fullName>
    </submittedName>
</protein>
<dbReference type="OrthoDB" id="4486134at2759"/>
<dbReference type="GeneID" id="37213561"/>
<proteinExistence type="predicted"/>